<dbReference type="EMBL" id="JBAMZJ010000004">
    <property type="protein sequence ID" value="KAL0530927.1"/>
    <property type="molecule type" value="Genomic_DNA"/>
</dbReference>
<sequence>MGNAGVERGPTSPPHALTEPPCVRKTFIRTRGIHTPAPNTALFGDLGSHYATSHLQRRMGFLGTTTMPSFGETPRPRGLSSGAGPATPAWAPLQKTAEGVDWERYVKSRADTLPIAWVTQALAAAAGRADPAPCRTRAPTPASMNRSDLPGLWLPSRVSTRGASALEGIRGLPGFLAPSGAQEPETTR</sequence>
<name>A0AAW3C9G1_9TRYP</name>
<proteinExistence type="predicted"/>
<protein>
    <submittedName>
        <fullName evidence="2">Uncharacterized protein</fullName>
    </submittedName>
</protein>
<evidence type="ECO:0000256" key="1">
    <source>
        <dbReference type="SAM" id="MobiDB-lite"/>
    </source>
</evidence>
<accession>A0AAW3C9G1</accession>
<feature type="region of interest" description="Disordered" evidence="1">
    <location>
        <begin position="1"/>
        <end position="21"/>
    </location>
</feature>
<comment type="caution">
    <text evidence="2">The sequence shown here is derived from an EMBL/GenBank/DDBJ whole genome shotgun (WGS) entry which is preliminary data.</text>
</comment>
<evidence type="ECO:0000313" key="3">
    <source>
        <dbReference type="Proteomes" id="UP001500493"/>
    </source>
</evidence>
<dbReference type="Proteomes" id="UP001500493">
    <property type="component" value="Unassembled WGS sequence"/>
</dbReference>
<dbReference type="AlphaFoldDB" id="A0AAW3C9G1"/>
<evidence type="ECO:0000313" key="2">
    <source>
        <dbReference type="EMBL" id="KAL0530927.1"/>
    </source>
</evidence>
<organism evidence="2 3">
    <name type="scientific">Leishmania shawi</name>
    <dbReference type="NCBI Taxonomy" id="5680"/>
    <lineage>
        <taxon>Eukaryota</taxon>
        <taxon>Discoba</taxon>
        <taxon>Euglenozoa</taxon>
        <taxon>Kinetoplastea</taxon>
        <taxon>Metakinetoplastina</taxon>
        <taxon>Trypanosomatida</taxon>
        <taxon>Trypanosomatidae</taxon>
        <taxon>Leishmaniinae</taxon>
        <taxon>Leishmania</taxon>
        <taxon>Leishmania guyanensis species complex</taxon>
    </lineage>
</organism>
<reference evidence="2" key="1">
    <citation type="submission" date="2024-02" db="EMBL/GenBank/DDBJ databases">
        <title>FIRST GENOME SEQUENCES OF Leishmania (Viannia) shawi, Leishmania (Viannia) lindenbergi AND Leishmania (Viannia) utingensis.</title>
        <authorList>
            <person name="Resadore F."/>
            <person name="Custodio M.G.F."/>
            <person name="Boite M.C."/>
            <person name="Cupolillo E."/>
            <person name="Ferreira G.E.M."/>
        </authorList>
    </citation>
    <scope>NUCLEOTIDE SEQUENCE</scope>
    <source>
        <strain evidence="2">MHOM/BR/2013/18 LTA MLF</strain>
    </source>
</reference>
<gene>
    <name evidence="2" type="ORF">Q4I32_000849</name>
</gene>